<name>A0A3N0Z2V4_ANAGA</name>
<evidence type="ECO:0000256" key="1">
    <source>
        <dbReference type="SAM" id="MobiDB-lite"/>
    </source>
</evidence>
<comment type="caution">
    <text evidence="2">The sequence shown here is derived from an EMBL/GenBank/DDBJ whole genome shotgun (WGS) entry which is preliminary data.</text>
</comment>
<dbReference type="Proteomes" id="UP000281406">
    <property type="component" value="Unassembled WGS sequence"/>
</dbReference>
<feature type="region of interest" description="Disordered" evidence="1">
    <location>
        <begin position="139"/>
        <end position="168"/>
    </location>
</feature>
<gene>
    <name evidence="2" type="ORF">DPX16_3430</name>
</gene>
<evidence type="ECO:0000313" key="2">
    <source>
        <dbReference type="EMBL" id="ROL52278.1"/>
    </source>
</evidence>
<keyword evidence="3" id="KW-1185">Reference proteome</keyword>
<reference evidence="2 3" key="1">
    <citation type="submission" date="2018-10" db="EMBL/GenBank/DDBJ databases">
        <title>Genome assembly for a Yunnan-Guizhou Plateau 3E fish, Anabarilius grahami (Regan), and its evolutionary and genetic applications.</title>
        <authorList>
            <person name="Jiang W."/>
        </authorList>
    </citation>
    <scope>NUCLEOTIDE SEQUENCE [LARGE SCALE GENOMIC DNA]</scope>
    <source>
        <strain evidence="2">AG-KIZ</strain>
        <tissue evidence="2">Muscle</tissue>
    </source>
</reference>
<protein>
    <submittedName>
        <fullName evidence="2">Uncharacterized protein</fullName>
    </submittedName>
</protein>
<evidence type="ECO:0000313" key="3">
    <source>
        <dbReference type="Proteomes" id="UP000281406"/>
    </source>
</evidence>
<dbReference type="EMBL" id="RJVU01017041">
    <property type="protein sequence ID" value="ROL52278.1"/>
    <property type="molecule type" value="Genomic_DNA"/>
</dbReference>
<dbReference type="Gene3D" id="3.30.70.1820">
    <property type="entry name" value="L1 transposable element, RRM domain"/>
    <property type="match status" value="1"/>
</dbReference>
<organism evidence="2 3">
    <name type="scientific">Anabarilius grahami</name>
    <name type="common">Kanglang fish</name>
    <name type="synonym">Barilius grahami</name>
    <dbReference type="NCBI Taxonomy" id="495550"/>
    <lineage>
        <taxon>Eukaryota</taxon>
        <taxon>Metazoa</taxon>
        <taxon>Chordata</taxon>
        <taxon>Craniata</taxon>
        <taxon>Vertebrata</taxon>
        <taxon>Euteleostomi</taxon>
        <taxon>Actinopterygii</taxon>
        <taxon>Neopterygii</taxon>
        <taxon>Teleostei</taxon>
        <taxon>Ostariophysi</taxon>
        <taxon>Cypriniformes</taxon>
        <taxon>Xenocyprididae</taxon>
        <taxon>Xenocypridinae</taxon>
        <taxon>Xenocypridinae incertae sedis</taxon>
        <taxon>Anabarilius</taxon>
    </lineage>
</organism>
<sequence>MWLPSLASSYIKVERAHCVNTKVSSDHAKPQVFLSKLLRFTDRELILRAARLHAPVKTSDGTMLSFFPDFSLTAKKCFVPIGREMRHPELSYSILQILKVILNQVEQKMLPFICLLPRAPASVVLRPCEVCQAAASTQQTPGAVRGRGAQSAAKPGGKDLVSGPETGDLEGEEATLRKMMTTSLSPPEEGRVENPLFRFVCVLPLALRSPAIPTSSIKELIPIPLGPKRARLVVHNTMPHHPQPPHTSPAGGSVNVEAASFVPSPIHPATLRSLTPLRSLLCRPCQLCLPQFGWSHLRDFHRHTAHGQSTCVSHVIPPSQWVVVSTGFPLGMLSQCYPSLTEWVMRNSSRLSQHKLTPFSALRCAGLLKLMLGAGRGQ</sequence>
<dbReference type="AlphaFoldDB" id="A0A3N0Z2V4"/>
<proteinExistence type="predicted"/>
<accession>A0A3N0Z2V4</accession>